<evidence type="ECO:0000313" key="8">
    <source>
        <dbReference type="EMBL" id="WIW69593.1"/>
    </source>
</evidence>
<organism evidence="8 9">
    <name type="scientific">Selenobaculum gibii</name>
    <dbReference type="NCBI Taxonomy" id="3054208"/>
    <lineage>
        <taxon>Bacteria</taxon>
        <taxon>Bacillati</taxon>
        <taxon>Bacillota</taxon>
        <taxon>Negativicutes</taxon>
        <taxon>Selenomonadales</taxon>
        <taxon>Selenomonadaceae</taxon>
        <taxon>Selenobaculum</taxon>
    </lineage>
</organism>
<keyword evidence="9" id="KW-1185">Reference proteome</keyword>
<dbReference type="InterPro" id="IPR032432">
    <property type="entry name" value="Radical_SAM_C"/>
</dbReference>
<accession>A0A9Y2AGM6</accession>
<comment type="cofactor">
    <cofactor evidence="1">
        <name>[4Fe-4S] cluster</name>
        <dbReference type="ChEBI" id="CHEBI:49883"/>
    </cofactor>
</comment>
<dbReference type="GO" id="GO:0005737">
    <property type="term" value="C:cytoplasm"/>
    <property type="evidence" value="ECO:0007669"/>
    <property type="project" value="TreeGrafter"/>
</dbReference>
<dbReference type="SUPFAM" id="SSF102114">
    <property type="entry name" value="Radical SAM enzymes"/>
    <property type="match status" value="1"/>
</dbReference>
<keyword evidence="3" id="KW-0949">S-adenosyl-L-methionine</keyword>
<dbReference type="InterPro" id="IPR058240">
    <property type="entry name" value="rSAM_sf"/>
</dbReference>
<dbReference type="InterPro" id="IPR023404">
    <property type="entry name" value="rSAM_horseshoe"/>
</dbReference>
<dbReference type="SMART" id="SM00729">
    <property type="entry name" value="Elp3"/>
    <property type="match status" value="1"/>
</dbReference>
<dbReference type="Proteomes" id="UP001243623">
    <property type="component" value="Chromosome"/>
</dbReference>
<dbReference type="Gene3D" id="3.80.30.20">
    <property type="entry name" value="tm_1862 like domain"/>
    <property type="match status" value="1"/>
</dbReference>
<dbReference type="InterPro" id="IPR007197">
    <property type="entry name" value="rSAM"/>
</dbReference>
<dbReference type="CDD" id="cd01335">
    <property type="entry name" value="Radical_SAM"/>
    <property type="match status" value="1"/>
</dbReference>
<dbReference type="KEGG" id="sgbi:P3F81_06585"/>
<dbReference type="SFLD" id="SFLDG01082">
    <property type="entry name" value="B12-binding_domain_containing"/>
    <property type="match status" value="1"/>
</dbReference>
<gene>
    <name evidence="8" type="ORF">P3F81_06585</name>
</gene>
<keyword evidence="2" id="KW-0004">4Fe-4S</keyword>
<sequence>MKRYIIPVFIPHYGCTNECVFCNQHKITGSQTTVNEYHVRKIILDWLERLNYAAFIEVAFYGGSFTALSIEKQQELLNPAYEFLKQDKIQAIRISTRPDAIDDLILRNLILYGVSIIELGVQSLDNKVLKKSCRGHTKEDVELAVAAIRKYANFKLGLQVMPGLPKDTLLKGLLTIRNIIELKPDFVRIYPTVVLNHTKLAKLYCENQYTPLSLDESIKYCSILKILLDNHQIPIIRMGLQATENLNSANVLAGPYHPAFGELVQAEIFYLSITKFLEKINLYKKNFLKQEIIIFHSNRLTSKIRGNKNSNIKKWSRIFPYFNLKFSQEANEKNFIKIKCDNQIYTLNINLISNI</sequence>
<keyword evidence="4" id="KW-0479">Metal-binding</keyword>
<dbReference type="GO" id="GO:0002926">
    <property type="term" value="P:tRNA wobble base 5-methoxycarbonylmethyl-2-thiouridinylation"/>
    <property type="evidence" value="ECO:0007669"/>
    <property type="project" value="TreeGrafter"/>
</dbReference>
<evidence type="ECO:0000313" key="9">
    <source>
        <dbReference type="Proteomes" id="UP001243623"/>
    </source>
</evidence>
<dbReference type="PANTHER" id="PTHR11135:SF0">
    <property type="entry name" value="ELONGATOR COMPLEX PROTEIN 3"/>
    <property type="match status" value="1"/>
</dbReference>
<evidence type="ECO:0000256" key="4">
    <source>
        <dbReference type="ARBA" id="ARBA00022723"/>
    </source>
</evidence>
<evidence type="ECO:0000256" key="6">
    <source>
        <dbReference type="ARBA" id="ARBA00023014"/>
    </source>
</evidence>
<feature type="domain" description="Radical SAM core" evidence="7">
    <location>
        <begin position="1"/>
        <end position="237"/>
    </location>
</feature>
<name>A0A9Y2AGM6_9FIRM</name>
<reference evidence="8" key="1">
    <citation type="submission" date="2023-03" db="EMBL/GenBank/DDBJ databases">
        <title>Selenobaculum gbiensis gen. nov. sp. nov., a new bacterium isolated from the gut microbiota of IBD patient.</title>
        <authorList>
            <person name="Yeo S."/>
            <person name="Park H."/>
            <person name="Huh C.S."/>
        </authorList>
    </citation>
    <scope>NUCLEOTIDE SEQUENCE</scope>
    <source>
        <strain evidence="8">ICN-92133</strain>
    </source>
</reference>
<dbReference type="AlphaFoldDB" id="A0A9Y2AGM6"/>
<protein>
    <submittedName>
        <fullName evidence="8">Radical SAM protein</fullName>
    </submittedName>
</protein>
<dbReference type="SFLD" id="SFLDS00029">
    <property type="entry name" value="Radical_SAM"/>
    <property type="match status" value="1"/>
</dbReference>
<keyword evidence="6" id="KW-0411">Iron-sulfur</keyword>
<evidence type="ECO:0000256" key="1">
    <source>
        <dbReference type="ARBA" id="ARBA00001966"/>
    </source>
</evidence>
<dbReference type="GO" id="GO:0003824">
    <property type="term" value="F:catalytic activity"/>
    <property type="evidence" value="ECO:0007669"/>
    <property type="project" value="InterPro"/>
</dbReference>
<evidence type="ECO:0000256" key="3">
    <source>
        <dbReference type="ARBA" id="ARBA00022691"/>
    </source>
</evidence>
<dbReference type="RefSeq" id="WP_147668824.1">
    <property type="nucleotide sequence ID" value="NZ_CP120678.1"/>
</dbReference>
<dbReference type="SFLD" id="SFLDG01086">
    <property type="entry name" value="elongater_protein-like"/>
    <property type="match status" value="1"/>
</dbReference>
<dbReference type="GO" id="GO:0051539">
    <property type="term" value="F:4 iron, 4 sulfur cluster binding"/>
    <property type="evidence" value="ECO:0007669"/>
    <property type="project" value="UniProtKB-KW"/>
</dbReference>
<dbReference type="PROSITE" id="PS51918">
    <property type="entry name" value="RADICAL_SAM"/>
    <property type="match status" value="1"/>
</dbReference>
<proteinExistence type="predicted"/>
<dbReference type="GO" id="GO:0046872">
    <property type="term" value="F:metal ion binding"/>
    <property type="evidence" value="ECO:0007669"/>
    <property type="project" value="UniProtKB-KW"/>
</dbReference>
<dbReference type="InterPro" id="IPR006638">
    <property type="entry name" value="Elp3/MiaA/NifB-like_rSAM"/>
</dbReference>
<dbReference type="EMBL" id="CP120678">
    <property type="protein sequence ID" value="WIW69593.1"/>
    <property type="molecule type" value="Genomic_DNA"/>
</dbReference>
<dbReference type="Pfam" id="PF04055">
    <property type="entry name" value="Radical_SAM"/>
    <property type="match status" value="1"/>
</dbReference>
<dbReference type="InterPro" id="IPR039661">
    <property type="entry name" value="ELP3"/>
</dbReference>
<dbReference type="PANTHER" id="PTHR11135">
    <property type="entry name" value="HISTONE ACETYLTRANSFERASE-RELATED"/>
    <property type="match status" value="1"/>
</dbReference>
<evidence type="ECO:0000259" key="7">
    <source>
        <dbReference type="PROSITE" id="PS51918"/>
    </source>
</evidence>
<evidence type="ECO:0000256" key="2">
    <source>
        <dbReference type="ARBA" id="ARBA00022485"/>
    </source>
</evidence>
<dbReference type="Pfam" id="PF16199">
    <property type="entry name" value="Radical_SAM_C"/>
    <property type="match status" value="1"/>
</dbReference>
<evidence type="ECO:0000256" key="5">
    <source>
        <dbReference type="ARBA" id="ARBA00023004"/>
    </source>
</evidence>
<keyword evidence="5" id="KW-0408">Iron</keyword>